<comment type="caution">
    <text evidence="1">The sequence shown here is derived from an EMBL/GenBank/DDBJ whole genome shotgun (WGS) entry which is preliminary data.</text>
</comment>
<gene>
    <name evidence="1" type="ORF">ATI61_106356</name>
</gene>
<sequence>MKSLISPAPGNVRLRAQYEIAILKEVTLAGYEKITSVVGGRGSDRLPDSDFTYFIARGDPSGAFGQIGEWSINSYELVSRGVTKLTSSGVDLDGGGAGGIADIVWDGTEVSSGGLSGLVRIPSMDAEPGSLPELAFDYDAHFPEMGDSTRGNFYAAVTSSDNFSKLRIYKNAADGEVKVEWFTYRFTFTPKGFGFQDPRDIVLAVENGVTVAYVSAVRSVRSGTSFKLVGTVHRVPRNDVPGSRDFKTLSPSPYVVANWDPSSEPAGRNNPQQLALHDGRLYVANGDVIVRVDPVTVTKLPVCVGLKGATGLLLSKDGSQAYVTDTEKGGRLLSLKLNPSTGMYSVEKELVTGIGRTGFLEWADDERTSFYLPLPDGNEVRRIGDLGAPAGITSQTLLSASTGGPNKPYSVSVLSNHRLLIVSDSELGNLSMEISVAPGVLVMGIGLVPFTFINQDSGSPNAGRADTSGTSYFFQVNNVPFGGWLNLMINHEGAYELGARYYQVRFLQDGVPVSVSNGFTDAKWNATTARWEMVSTSHVALGSLAELYPVRSPTELWYNPYFGAEMNSTLLKNGVRTLVVTFFDAGGNPIPGASFERILRIDNNRSSLSLSLPVIGGRDQALTCGALQYKLKTDEFLLDYKVSHPTGDAIYSLSIYGGGRWLPAPISESGRVGDAAPPKVKTVYDIIGDCNVANVYIRLGTEVRVTNGYWWIYGNATDLSFTLVPDSVPLH</sequence>
<keyword evidence="2" id="KW-1185">Reference proteome</keyword>
<name>A0ABX9K0F8_9BACT</name>
<evidence type="ECO:0000313" key="1">
    <source>
        <dbReference type="EMBL" id="REG30886.1"/>
    </source>
</evidence>
<dbReference type="SUPFAM" id="SSF101898">
    <property type="entry name" value="NHL repeat"/>
    <property type="match status" value="1"/>
</dbReference>
<dbReference type="Proteomes" id="UP000256345">
    <property type="component" value="Unassembled WGS sequence"/>
</dbReference>
<evidence type="ECO:0000313" key="2">
    <source>
        <dbReference type="Proteomes" id="UP000256345"/>
    </source>
</evidence>
<proteinExistence type="predicted"/>
<organism evidence="1 2">
    <name type="scientific">Archangium gephyra</name>
    <dbReference type="NCBI Taxonomy" id="48"/>
    <lineage>
        <taxon>Bacteria</taxon>
        <taxon>Pseudomonadati</taxon>
        <taxon>Myxococcota</taxon>
        <taxon>Myxococcia</taxon>
        <taxon>Myxococcales</taxon>
        <taxon>Cystobacterineae</taxon>
        <taxon>Archangiaceae</taxon>
        <taxon>Archangium</taxon>
    </lineage>
</organism>
<accession>A0ABX9K0F8</accession>
<dbReference type="EMBL" id="QUMU01000006">
    <property type="protein sequence ID" value="REG30886.1"/>
    <property type="molecule type" value="Genomic_DNA"/>
</dbReference>
<protein>
    <submittedName>
        <fullName evidence="1">Uncharacterized protein</fullName>
    </submittedName>
</protein>
<reference evidence="1 2" key="1">
    <citation type="submission" date="2018-08" db="EMBL/GenBank/DDBJ databases">
        <title>Genomic Encyclopedia of Archaeal and Bacterial Type Strains, Phase II (KMG-II): from individual species to whole genera.</title>
        <authorList>
            <person name="Goeker M."/>
        </authorList>
    </citation>
    <scope>NUCLEOTIDE SEQUENCE [LARGE SCALE GENOMIC DNA]</scope>
    <source>
        <strain evidence="1 2">DSM 2261</strain>
    </source>
</reference>